<feature type="binding site" evidence="10">
    <location>
        <position position="167"/>
    </location>
    <ligand>
        <name>NAD(+)</name>
        <dbReference type="ChEBI" id="CHEBI:57540"/>
    </ligand>
</feature>
<keyword evidence="10" id="KW-0460">Magnesium</keyword>
<gene>
    <name evidence="10 13" type="primary">ligA</name>
    <name evidence="13" type="ORF">IAC42_04800</name>
</gene>
<sequence length="699" mass="77053">MDLKERVETLSARLLEAQKAYYVDGRPIMSDLEYDGLFDELKAIEDSHPELRSATSPTNRVGSDLTADFPEVAHTIPVLSLDKAYSADEVVAWMDKTMKGAETPLSFVEEEKIDGISMVLYYEEGLLVRALTRGNGYVGNDVTENIKTIKAVPLRLPRPVSLAVRGEVYLPKKDFEALKESNPDVANPRNMAAGAVRRQKSSETAAIPLTIFVYEGFWSDEAETPKDHLSILRTLRDLGFRINPHIALFSESKRRSQELLREAGLEARALAYEDLASYLEEVTAARSGLEYEIDGMVTKVNELDVRQALGYTEHHPRWAIAYKFESPQAVTKVLGVTVQVGRTGRITPVAELEAVPLGGSTVRRATLHNQEYIDELELAVGDTVSVVKRGDVIPAVEEVLEKNGEGNTTFHIPHSCPSCGSALEERGAHLYCPNRDCPDQVRGRISFFTARDQMDMDSIGPKAVAKLVDMGLVKDIPDLYSCDYGKLLDEKGYGEKMVKAFQDAVEESKKRPFSTVLASLGLPEVGSKGAEILVRGGFDSMDKLLKAADDEDVEAFTKIDQIGEQTAHSIITALRDPVMRQRIERLRAAGLQFEQKADGGNLEQIFAGQVWAVTGSFEHFNPRTLAVKELEKRGARTVSSVTGRTTHLLAGHGGGSKRQTAEKLGVRIVSEDEFLAMLGQEGEGEREKATSSGQLSFDF</sequence>
<dbReference type="GO" id="GO:0046872">
    <property type="term" value="F:metal ion binding"/>
    <property type="evidence" value="ECO:0007669"/>
    <property type="project" value="UniProtKB-KW"/>
</dbReference>
<evidence type="ECO:0000256" key="3">
    <source>
        <dbReference type="ARBA" id="ARBA00022705"/>
    </source>
</evidence>
<dbReference type="GO" id="GO:0006260">
    <property type="term" value="P:DNA replication"/>
    <property type="evidence" value="ECO:0007669"/>
    <property type="project" value="UniProtKB-KW"/>
</dbReference>
<feature type="binding site" evidence="10">
    <location>
        <begin position="31"/>
        <end position="35"/>
    </location>
    <ligand>
        <name>NAD(+)</name>
        <dbReference type="ChEBI" id="CHEBI:57540"/>
    </ligand>
</feature>
<keyword evidence="2 10" id="KW-0436">Ligase</keyword>
<dbReference type="EC" id="6.5.1.2" evidence="10"/>
<keyword evidence="5 10" id="KW-0227">DNA damage</keyword>
<dbReference type="GO" id="GO:0006281">
    <property type="term" value="P:DNA repair"/>
    <property type="evidence" value="ECO:0007669"/>
    <property type="project" value="UniProtKB-KW"/>
</dbReference>
<evidence type="ECO:0000313" key="13">
    <source>
        <dbReference type="EMBL" id="MBO8443060.1"/>
    </source>
</evidence>
<dbReference type="Gene3D" id="3.30.470.30">
    <property type="entry name" value="DNA ligase/mRNA capping enzyme"/>
    <property type="match status" value="1"/>
</dbReference>
<dbReference type="SUPFAM" id="SSF56091">
    <property type="entry name" value="DNA ligase/mRNA capping enzyme, catalytic domain"/>
    <property type="match status" value="1"/>
</dbReference>
<feature type="compositionally biased region" description="Polar residues" evidence="11">
    <location>
        <begin position="690"/>
        <end position="699"/>
    </location>
</feature>
<dbReference type="Pfam" id="PF03120">
    <property type="entry name" value="OB_DNA_ligase"/>
    <property type="match status" value="1"/>
</dbReference>
<feature type="domain" description="BRCT" evidence="12">
    <location>
        <begin position="601"/>
        <end position="672"/>
    </location>
</feature>
<evidence type="ECO:0000256" key="2">
    <source>
        <dbReference type="ARBA" id="ARBA00022598"/>
    </source>
</evidence>
<evidence type="ECO:0000259" key="12">
    <source>
        <dbReference type="PROSITE" id="PS50172"/>
    </source>
</evidence>
<feature type="active site" description="N6-AMP-lysine intermediate" evidence="10">
    <location>
        <position position="112"/>
    </location>
</feature>
<dbReference type="CDD" id="cd00114">
    <property type="entry name" value="LIGANc"/>
    <property type="match status" value="1"/>
</dbReference>
<feature type="binding site" evidence="10">
    <location>
        <position position="133"/>
    </location>
    <ligand>
        <name>NAD(+)</name>
        <dbReference type="ChEBI" id="CHEBI:57540"/>
    </ligand>
</feature>
<dbReference type="GO" id="GO:0005829">
    <property type="term" value="C:cytosol"/>
    <property type="evidence" value="ECO:0007669"/>
    <property type="project" value="TreeGrafter"/>
</dbReference>
<dbReference type="Gene3D" id="3.40.50.10190">
    <property type="entry name" value="BRCT domain"/>
    <property type="match status" value="1"/>
</dbReference>
<comment type="cofactor">
    <cofactor evidence="10">
        <name>Mg(2+)</name>
        <dbReference type="ChEBI" id="CHEBI:18420"/>
    </cofactor>
    <cofactor evidence="10">
        <name>Mn(2+)</name>
        <dbReference type="ChEBI" id="CHEBI:29035"/>
    </cofactor>
</comment>
<evidence type="ECO:0000256" key="7">
    <source>
        <dbReference type="ARBA" id="ARBA00023027"/>
    </source>
</evidence>
<name>A0A9D9EAT9_9SPIR</name>
<feature type="binding site" evidence="10">
    <location>
        <position position="323"/>
    </location>
    <ligand>
        <name>NAD(+)</name>
        <dbReference type="ChEBI" id="CHEBI:57540"/>
    </ligand>
</feature>
<dbReference type="Pfam" id="PF12826">
    <property type="entry name" value="HHH_2"/>
    <property type="match status" value="1"/>
</dbReference>
<keyword evidence="8 10" id="KW-0234">DNA repair</keyword>
<keyword evidence="3 10" id="KW-0235">DNA replication</keyword>
<dbReference type="InterPro" id="IPR013839">
    <property type="entry name" value="DNAligase_adenylation"/>
</dbReference>
<feature type="binding site" evidence="10">
    <location>
        <begin position="80"/>
        <end position="81"/>
    </location>
    <ligand>
        <name>NAD(+)</name>
        <dbReference type="ChEBI" id="CHEBI:57540"/>
    </ligand>
</feature>
<keyword evidence="6 10" id="KW-0862">Zinc</keyword>
<evidence type="ECO:0000256" key="11">
    <source>
        <dbReference type="SAM" id="MobiDB-lite"/>
    </source>
</evidence>
<feature type="binding site" evidence="10">
    <location>
        <position position="432"/>
    </location>
    <ligand>
        <name>Zn(2+)</name>
        <dbReference type="ChEBI" id="CHEBI:29105"/>
    </ligand>
</feature>
<feature type="binding site" evidence="10">
    <location>
        <position position="110"/>
    </location>
    <ligand>
        <name>NAD(+)</name>
        <dbReference type="ChEBI" id="CHEBI:57540"/>
    </ligand>
</feature>
<dbReference type="Pfam" id="PF01653">
    <property type="entry name" value="DNA_ligase_aden"/>
    <property type="match status" value="1"/>
</dbReference>
<dbReference type="Gene3D" id="1.10.287.610">
    <property type="entry name" value="Helix hairpin bin"/>
    <property type="match status" value="1"/>
</dbReference>
<dbReference type="Gene3D" id="1.10.150.20">
    <property type="entry name" value="5' to 3' exonuclease, C-terminal subdomain"/>
    <property type="match status" value="2"/>
</dbReference>
<evidence type="ECO:0000256" key="6">
    <source>
        <dbReference type="ARBA" id="ARBA00022833"/>
    </source>
</evidence>
<dbReference type="InterPro" id="IPR013840">
    <property type="entry name" value="DNAligase_N"/>
</dbReference>
<dbReference type="InterPro" id="IPR041663">
    <property type="entry name" value="DisA/LigA_HHH"/>
</dbReference>
<comment type="function">
    <text evidence="1 10">DNA ligase that catalyzes the formation of phosphodiester linkages between 5'-phosphoryl and 3'-hydroxyl groups in double-stranded DNA using NAD as a coenzyme and as the energy source for the reaction. It is essential for DNA replication and repair of damaged DNA.</text>
</comment>
<feature type="region of interest" description="Disordered" evidence="11">
    <location>
        <begin position="679"/>
        <end position="699"/>
    </location>
</feature>
<comment type="caution">
    <text evidence="13">The sequence shown here is derived from an EMBL/GenBank/DDBJ whole genome shotgun (WGS) entry which is preliminary data.</text>
</comment>
<dbReference type="PROSITE" id="PS50172">
    <property type="entry name" value="BRCT"/>
    <property type="match status" value="1"/>
</dbReference>
<evidence type="ECO:0000256" key="10">
    <source>
        <dbReference type="HAMAP-Rule" id="MF_01588"/>
    </source>
</evidence>
<evidence type="ECO:0000256" key="9">
    <source>
        <dbReference type="ARBA" id="ARBA00034005"/>
    </source>
</evidence>
<evidence type="ECO:0000256" key="5">
    <source>
        <dbReference type="ARBA" id="ARBA00022763"/>
    </source>
</evidence>
<evidence type="ECO:0000256" key="8">
    <source>
        <dbReference type="ARBA" id="ARBA00023204"/>
    </source>
</evidence>
<dbReference type="InterPro" id="IPR001357">
    <property type="entry name" value="BRCT_dom"/>
</dbReference>
<feature type="binding site" evidence="10">
    <location>
        <position position="416"/>
    </location>
    <ligand>
        <name>Zn(2+)</name>
        <dbReference type="ChEBI" id="CHEBI:29105"/>
    </ligand>
</feature>
<dbReference type="SUPFAM" id="SSF52113">
    <property type="entry name" value="BRCT domain"/>
    <property type="match status" value="1"/>
</dbReference>
<dbReference type="PIRSF" id="PIRSF001604">
    <property type="entry name" value="LigA"/>
    <property type="match status" value="1"/>
</dbReference>
<dbReference type="SMART" id="SM00532">
    <property type="entry name" value="LIGANc"/>
    <property type="match status" value="1"/>
</dbReference>
<dbReference type="InterPro" id="IPR004150">
    <property type="entry name" value="NAD_DNA_ligase_OB"/>
</dbReference>
<keyword evidence="4 10" id="KW-0479">Metal-binding</keyword>
<dbReference type="EMBL" id="JADIMU010000030">
    <property type="protein sequence ID" value="MBO8443060.1"/>
    <property type="molecule type" value="Genomic_DNA"/>
</dbReference>
<reference evidence="13" key="2">
    <citation type="journal article" date="2021" name="PeerJ">
        <title>Extensive microbial diversity within the chicken gut microbiome revealed by metagenomics and culture.</title>
        <authorList>
            <person name="Gilroy R."/>
            <person name="Ravi A."/>
            <person name="Getino M."/>
            <person name="Pursley I."/>
            <person name="Horton D.L."/>
            <person name="Alikhan N.F."/>
            <person name="Baker D."/>
            <person name="Gharbi K."/>
            <person name="Hall N."/>
            <person name="Watson M."/>
            <person name="Adriaenssens E.M."/>
            <person name="Foster-Nyarko E."/>
            <person name="Jarju S."/>
            <person name="Secka A."/>
            <person name="Antonio M."/>
            <person name="Oren A."/>
            <person name="Chaudhuri R.R."/>
            <person name="La Ragione R."/>
            <person name="Hildebrand F."/>
            <person name="Pallen M.J."/>
        </authorList>
    </citation>
    <scope>NUCLEOTIDE SEQUENCE</scope>
    <source>
        <strain evidence="13">11167</strain>
    </source>
</reference>
<dbReference type="Gene3D" id="6.20.10.30">
    <property type="match status" value="1"/>
</dbReference>
<feature type="binding site" evidence="10">
    <location>
        <position position="419"/>
    </location>
    <ligand>
        <name>Zn(2+)</name>
        <dbReference type="ChEBI" id="CHEBI:29105"/>
    </ligand>
</feature>
<dbReference type="NCBIfam" id="NF005932">
    <property type="entry name" value="PRK07956.1"/>
    <property type="match status" value="1"/>
</dbReference>
<organism evidence="13 14">
    <name type="scientific">Candidatus Aphodenecus pullistercoris</name>
    <dbReference type="NCBI Taxonomy" id="2840669"/>
    <lineage>
        <taxon>Bacteria</taxon>
        <taxon>Pseudomonadati</taxon>
        <taxon>Spirochaetota</taxon>
        <taxon>Spirochaetia</taxon>
        <taxon>Spirochaetales</taxon>
        <taxon>Candidatus Aphodenecus</taxon>
    </lineage>
</organism>
<comment type="catalytic activity">
    <reaction evidence="9 10">
        <text>NAD(+) + (deoxyribonucleotide)n-3'-hydroxyl + 5'-phospho-(deoxyribonucleotide)m = (deoxyribonucleotide)n+m + AMP + beta-nicotinamide D-nucleotide.</text>
        <dbReference type="EC" id="6.5.1.2"/>
    </reaction>
</comment>
<dbReference type="Pfam" id="PF00533">
    <property type="entry name" value="BRCT"/>
    <property type="match status" value="1"/>
</dbReference>
<dbReference type="Proteomes" id="UP000823633">
    <property type="component" value="Unassembled WGS sequence"/>
</dbReference>
<dbReference type="HAMAP" id="MF_01588">
    <property type="entry name" value="DNA_ligase_A"/>
    <property type="match status" value="1"/>
</dbReference>
<dbReference type="InterPro" id="IPR012340">
    <property type="entry name" value="NA-bd_OB-fold"/>
</dbReference>
<dbReference type="InterPro" id="IPR001679">
    <property type="entry name" value="DNA_ligase"/>
</dbReference>
<reference evidence="13" key="1">
    <citation type="submission" date="2020-10" db="EMBL/GenBank/DDBJ databases">
        <authorList>
            <person name="Gilroy R."/>
        </authorList>
    </citation>
    <scope>NUCLEOTIDE SEQUENCE</scope>
    <source>
        <strain evidence="13">11167</strain>
    </source>
</reference>
<keyword evidence="7 10" id="KW-0520">NAD</keyword>
<dbReference type="PANTHER" id="PTHR23389:SF9">
    <property type="entry name" value="DNA LIGASE"/>
    <property type="match status" value="1"/>
</dbReference>
<dbReference type="InterPro" id="IPR010994">
    <property type="entry name" value="RuvA_2-like"/>
</dbReference>
<evidence type="ECO:0000256" key="4">
    <source>
        <dbReference type="ARBA" id="ARBA00022723"/>
    </source>
</evidence>
<evidence type="ECO:0000313" key="14">
    <source>
        <dbReference type="Proteomes" id="UP000823633"/>
    </source>
</evidence>
<comment type="similarity">
    <text evidence="10">Belongs to the NAD-dependent DNA ligase family. LigA subfamily.</text>
</comment>
<proteinExistence type="inferred from homology"/>
<dbReference type="CDD" id="cd17748">
    <property type="entry name" value="BRCT_DNA_ligase_like"/>
    <property type="match status" value="1"/>
</dbReference>
<evidence type="ECO:0000256" key="1">
    <source>
        <dbReference type="ARBA" id="ARBA00004067"/>
    </source>
</evidence>
<dbReference type="SUPFAM" id="SSF47781">
    <property type="entry name" value="RuvA domain 2-like"/>
    <property type="match status" value="1"/>
</dbReference>
<feature type="binding site" evidence="10">
    <location>
        <position position="437"/>
    </location>
    <ligand>
        <name>Zn(2+)</name>
        <dbReference type="ChEBI" id="CHEBI:29105"/>
    </ligand>
</feature>
<feature type="binding site" evidence="10">
    <location>
        <position position="299"/>
    </location>
    <ligand>
        <name>NAD(+)</name>
        <dbReference type="ChEBI" id="CHEBI:57540"/>
    </ligand>
</feature>
<accession>A0A9D9EAT9</accession>
<keyword evidence="10" id="KW-0464">Manganese</keyword>
<dbReference type="SUPFAM" id="SSF50249">
    <property type="entry name" value="Nucleic acid-binding proteins"/>
    <property type="match status" value="1"/>
</dbReference>
<dbReference type="SMART" id="SM00292">
    <property type="entry name" value="BRCT"/>
    <property type="match status" value="1"/>
</dbReference>
<dbReference type="Gene3D" id="2.40.50.140">
    <property type="entry name" value="Nucleic acid-binding proteins"/>
    <property type="match status" value="1"/>
</dbReference>
<dbReference type="InterPro" id="IPR036420">
    <property type="entry name" value="BRCT_dom_sf"/>
</dbReference>
<dbReference type="GO" id="GO:0003911">
    <property type="term" value="F:DNA ligase (NAD+) activity"/>
    <property type="evidence" value="ECO:0007669"/>
    <property type="project" value="UniProtKB-UniRule"/>
</dbReference>
<dbReference type="AlphaFoldDB" id="A0A9D9EAT9"/>
<dbReference type="PANTHER" id="PTHR23389">
    <property type="entry name" value="CHROMOSOME TRANSMISSION FIDELITY FACTOR 18"/>
    <property type="match status" value="1"/>
</dbReference>
<dbReference type="NCBIfam" id="TIGR00575">
    <property type="entry name" value="dnlj"/>
    <property type="match status" value="1"/>
</dbReference>
<protein>
    <recommendedName>
        <fullName evidence="10">DNA ligase</fullName>
        <ecNumber evidence="10">6.5.1.2</ecNumber>
    </recommendedName>
    <alternativeName>
        <fullName evidence="10">Polydeoxyribonucleotide synthase [NAD(+)]</fullName>
    </alternativeName>
</protein>